<dbReference type="AlphaFoldDB" id="A0AAW1QXP1"/>
<gene>
    <name evidence="7" type="ORF">WJX81_007432</name>
</gene>
<keyword evidence="2 5" id="KW-0812">Transmembrane</keyword>
<feature type="transmembrane region" description="Helical" evidence="5">
    <location>
        <begin position="96"/>
        <end position="121"/>
    </location>
</feature>
<proteinExistence type="predicted"/>
<evidence type="ECO:0000256" key="3">
    <source>
        <dbReference type="ARBA" id="ARBA00022989"/>
    </source>
</evidence>
<dbReference type="Proteomes" id="UP001445335">
    <property type="component" value="Unassembled WGS sequence"/>
</dbReference>
<feature type="transmembrane region" description="Helical" evidence="5">
    <location>
        <begin position="53"/>
        <end position="75"/>
    </location>
</feature>
<comment type="caution">
    <text evidence="7">The sequence shown here is derived from an EMBL/GenBank/DDBJ whole genome shotgun (WGS) entry which is preliminary data.</text>
</comment>
<evidence type="ECO:0000313" key="8">
    <source>
        <dbReference type="Proteomes" id="UP001445335"/>
    </source>
</evidence>
<evidence type="ECO:0000256" key="2">
    <source>
        <dbReference type="ARBA" id="ARBA00022692"/>
    </source>
</evidence>
<evidence type="ECO:0000259" key="6">
    <source>
        <dbReference type="Pfam" id="PF02656"/>
    </source>
</evidence>
<keyword evidence="3 5" id="KW-1133">Transmembrane helix</keyword>
<dbReference type="InterPro" id="IPR051572">
    <property type="entry name" value="VTC_Complex_Subunit"/>
</dbReference>
<organism evidence="7 8">
    <name type="scientific">Elliptochloris bilobata</name>
    <dbReference type="NCBI Taxonomy" id="381761"/>
    <lineage>
        <taxon>Eukaryota</taxon>
        <taxon>Viridiplantae</taxon>
        <taxon>Chlorophyta</taxon>
        <taxon>core chlorophytes</taxon>
        <taxon>Trebouxiophyceae</taxon>
        <taxon>Trebouxiophyceae incertae sedis</taxon>
        <taxon>Elliptochloris clade</taxon>
        <taxon>Elliptochloris</taxon>
    </lineage>
</organism>
<evidence type="ECO:0000256" key="1">
    <source>
        <dbReference type="ARBA" id="ARBA00004127"/>
    </source>
</evidence>
<dbReference type="InterPro" id="IPR003807">
    <property type="entry name" value="DUF202"/>
</dbReference>
<reference evidence="7 8" key="1">
    <citation type="journal article" date="2024" name="Nat. Commun.">
        <title>Phylogenomics reveals the evolutionary origins of lichenization in chlorophyte algae.</title>
        <authorList>
            <person name="Puginier C."/>
            <person name="Libourel C."/>
            <person name="Otte J."/>
            <person name="Skaloud P."/>
            <person name="Haon M."/>
            <person name="Grisel S."/>
            <person name="Petersen M."/>
            <person name="Berrin J.G."/>
            <person name="Delaux P.M."/>
            <person name="Dal Grande F."/>
            <person name="Keller J."/>
        </authorList>
    </citation>
    <scope>NUCLEOTIDE SEQUENCE [LARGE SCALE GENOMIC DNA]</scope>
    <source>
        <strain evidence="7 8">SAG 245.80</strain>
    </source>
</reference>
<dbReference type="GO" id="GO:0012505">
    <property type="term" value="C:endomembrane system"/>
    <property type="evidence" value="ECO:0007669"/>
    <property type="project" value="UniProtKB-SubCell"/>
</dbReference>
<dbReference type="Pfam" id="PF02656">
    <property type="entry name" value="DUF202"/>
    <property type="match status" value="1"/>
</dbReference>
<feature type="transmembrane region" description="Helical" evidence="5">
    <location>
        <begin position="20"/>
        <end position="41"/>
    </location>
</feature>
<dbReference type="EMBL" id="JALJOU010000070">
    <property type="protein sequence ID" value="KAK9825872.1"/>
    <property type="molecule type" value="Genomic_DNA"/>
</dbReference>
<keyword evidence="8" id="KW-1185">Reference proteome</keyword>
<sequence length="126" mass="13949">MRRTDAKAFFANERTFLHWLNISITMGSISAALLGVSAHAHKNWGSDYQGQAVFTRVIALIFMVLSIVMVVYAAYNFRKRGDMLQVKADGPYESRVLPILLSVFLVVALSIVFASAVAQYFGLAES</sequence>
<evidence type="ECO:0000256" key="4">
    <source>
        <dbReference type="ARBA" id="ARBA00023136"/>
    </source>
</evidence>
<dbReference type="PANTHER" id="PTHR46140">
    <property type="entry name" value="VACUOLAR TRANSPORTER CHAPERONE 1-RELATED"/>
    <property type="match status" value="1"/>
</dbReference>
<accession>A0AAW1QXP1</accession>
<comment type="subcellular location">
    <subcellularLocation>
        <location evidence="1">Endomembrane system</location>
        <topology evidence="1">Multi-pass membrane protein</topology>
    </subcellularLocation>
</comment>
<evidence type="ECO:0000256" key="5">
    <source>
        <dbReference type="SAM" id="Phobius"/>
    </source>
</evidence>
<protein>
    <recommendedName>
        <fullName evidence="6">DUF202 domain-containing protein</fullName>
    </recommendedName>
</protein>
<dbReference type="PANTHER" id="PTHR46140:SF1">
    <property type="entry name" value="VACUOLAR TRANSPORTER CHAPERONE COMPLEX SUBUNIT 4-RELATED"/>
    <property type="match status" value="1"/>
</dbReference>
<keyword evidence="4 5" id="KW-0472">Membrane</keyword>
<evidence type="ECO:0000313" key="7">
    <source>
        <dbReference type="EMBL" id="KAK9825872.1"/>
    </source>
</evidence>
<name>A0AAW1QXP1_9CHLO</name>
<feature type="domain" description="DUF202" evidence="6">
    <location>
        <begin position="9"/>
        <end position="81"/>
    </location>
</feature>